<evidence type="ECO:0000256" key="1">
    <source>
        <dbReference type="ARBA" id="ARBA00008919"/>
    </source>
</evidence>
<dbReference type="Pfam" id="PF00852">
    <property type="entry name" value="Glyco_transf_10"/>
    <property type="match status" value="1"/>
</dbReference>
<dbReference type="AlphaFoldDB" id="A0A6J6IYT4"/>
<protein>
    <submittedName>
        <fullName evidence="5">Unannotated protein</fullName>
    </submittedName>
</protein>
<organism evidence="5">
    <name type="scientific">freshwater metagenome</name>
    <dbReference type="NCBI Taxonomy" id="449393"/>
    <lineage>
        <taxon>unclassified sequences</taxon>
        <taxon>metagenomes</taxon>
        <taxon>ecological metagenomes</taxon>
    </lineage>
</organism>
<dbReference type="EMBL" id="CAEZVT010000007">
    <property type="protein sequence ID" value="CAB4629902.1"/>
    <property type="molecule type" value="Genomic_DNA"/>
</dbReference>
<feature type="domain" description="Fucosyltransferase C-terminal" evidence="4">
    <location>
        <begin position="124"/>
        <end position="258"/>
    </location>
</feature>
<dbReference type="InterPro" id="IPR038577">
    <property type="entry name" value="GT10-like_C_sf"/>
</dbReference>
<dbReference type="Gene3D" id="3.40.50.11660">
    <property type="entry name" value="Glycosyl transferase family 10, C-terminal domain"/>
    <property type="match status" value="1"/>
</dbReference>
<keyword evidence="3" id="KW-0808">Transferase</keyword>
<dbReference type="GO" id="GO:0016020">
    <property type="term" value="C:membrane"/>
    <property type="evidence" value="ECO:0007669"/>
    <property type="project" value="InterPro"/>
</dbReference>
<dbReference type="GO" id="GO:0008417">
    <property type="term" value="F:fucosyltransferase activity"/>
    <property type="evidence" value="ECO:0007669"/>
    <property type="project" value="InterPro"/>
</dbReference>
<accession>A0A6J6IYT4</accession>
<dbReference type="PANTHER" id="PTHR11929">
    <property type="entry name" value="ALPHA- 1,3 -FUCOSYLTRANSFERASE"/>
    <property type="match status" value="1"/>
</dbReference>
<comment type="similarity">
    <text evidence="1">Belongs to the glycosyltransferase 10 family.</text>
</comment>
<dbReference type="PANTHER" id="PTHR11929:SF194">
    <property type="entry name" value="ALPHA-(1,3)-FUCOSYLTRANSFERASE 10"/>
    <property type="match status" value="1"/>
</dbReference>
<dbReference type="SUPFAM" id="SSF53756">
    <property type="entry name" value="UDP-Glycosyltransferase/glycogen phosphorylase"/>
    <property type="match status" value="1"/>
</dbReference>
<dbReference type="InterPro" id="IPR001503">
    <property type="entry name" value="Glyco_trans_10"/>
</dbReference>
<evidence type="ECO:0000256" key="2">
    <source>
        <dbReference type="ARBA" id="ARBA00022676"/>
    </source>
</evidence>
<proteinExistence type="inferred from homology"/>
<reference evidence="5" key="1">
    <citation type="submission" date="2020-05" db="EMBL/GenBank/DDBJ databases">
        <authorList>
            <person name="Chiriac C."/>
            <person name="Salcher M."/>
            <person name="Ghai R."/>
            <person name="Kavagutti S V."/>
        </authorList>
    </citation>
    <scope>NUCLEOTIDE SEQUENCE</scope>
</reference>
<gene>
    <name evidence="5" type="ORF">UFOPK2131_00207</name>
</gene>
<name>A0A6J6IYT4_9ZZZZ</name>
<evidence type="ECO:0000256" key="3">
    <source>
        <dbReference type="ARBA" id="ARBA00022679"/>
    </source>
</evidence>
<sequence>MSQSIRASLVGFSRGTHLSSETLNSYIEQVFGGPTLEKDSQVVFVREDLESLHEALVEFPDESIRVLFASELTGLNLNFFDYVIGWETSVVSDRYLRLPPAIRERWFFDNPMSIETIPMRERRFCNFIYSNPKAHPFRDEFFHALNSKIGVDSLGKHLNNFPIPENVREAKLHWGHEKILLQSRYKFSLAFENGTYDGYTTEKLITASLAGSIPIYWGNPRVALDFNPKRFVSLHDFVSPEKAIEFIIELSNDEDQLREMAAQPLITEDQSRELVANEARLLDFLQMIKSSASSGQSFRPRGTTASESKRLLLEMYKYLNRIRVIKSILGRHYRR</sequence>
<keyword evidence="2" id="KW-0328">Glycosyltransferase</keyword>
<evidence type="ECO:0000259" key="4">
    <source>
        <dbReference type="Pfam" id="PF00852"/>
    </source>
</evidence>
<evidence type="ECO:0000313" key="5">
    <source>
        <dbReference type="EMBL" id="CAB4629902.1"/>
    </source>
</evidence>
<dbReference type="InterPro" id="IPR055270">
    <property type="entry name" value="Glyco_tran_10_C"/>
</dbReference>